<evidence type="ECO:0000313" key="3">
    <source>
        <dbReference type="Proteomes" id="UP000655208"/>
    </source>
</evidence>
<dbReference type="InterPro" id="IPR013108">
    <property type="entry name" value="Amidohydro_3"/>
</dbReference>
<dbReference type="Pfam" id="PF07969">
    <property type="entry name" value="Amidohydro_3"/>
    <property type="match status" value="1"/>
</dbReference>
<sequence>MPEQLLLANATVLTMDGAAPEASAVAVSGDRIVAVGDRDTARAALDGAVREVDLAGATVVPGFIDAHHHLMTLGFWMSQIDCAAPAVGSVSEIVELVHRRAADTAPGEWIRGRGYDDNKLAERRHPTRWDLDAVSDGHPVMIRNASGHMSVVNSVALQAAGITRDTPDPVGGHIDVDADGEPTGLLQETAQELLGVPFLPTDQGELRRYLHTAGKAYLAAGVTSGHEAGIFAPGEFTVLQEAWADGTLALRTYMMIRTPMLEALEGVGFHTGFGDDMLRVGSIKIISDGSLIGRTAAVCQPFQHAAEDDLGLAMFDPDQLNDLVWRAHSRGWQLAIHAIGDRAIGMCLDAYDAAQARLPRRDARHRIEHCGVLRPDLIERMARTHVIPVGQPPFIAEFGDGFLQHLGPERCRLTYPLRSLLDAGIPVAGSSDSPVSSYQPLIGIQAAVTEKTLSGNDFAPAEALTVDEALALYTRNAAHAAFDENVKGTITPGKYADFAVLGKDPRAEQPDDIASIPVLATIRGGQFVYESAMV</sequence>
<dbReference type="RefSeq" id="WP_188941308.1">
    <property type="nucleotide sequence ID" value="NZ_BMNA01000003.1"/>
</dbReference>
<gene>
    <name evidence="2" type="ORF">GCM10011594_19560</name>
</gene>
<dbReference type="GO" id="GO:0016810">
    <property type="term" value="F:hydrolase activity, acting on carbon-nitrogen (but not peptide) bonds"/>
    <property type="evidence" value="ECO:0007669"/>
    <property type="project" value="InterPro"/>
</dbReference>
<dbReference type="SUPFAM" id="SSF51338">
    <property type="entry name" value="Composite domain of metallo-dependent hydrolases"/>
    <property type="match status" value="1"/>
</dbReference>
<dbReference type="Gene3D" id="3.10.310.70">
    <property type="match status" value="1"/>
</dbReference>
<dbReference type="Gene3D" id="3.20.20.140">
    <property type="entry name" value="Metal-dependent hydrolases"/>
    <property type="match status" value="1"/>
</dbReference>
<organism evidence="2 3">
    <name type="scientific">Nakamurella endophytica</name>
    <dbReference type="NCBI Taxonomy" id="1748367"/>
    <lineage>
        <taxon>Bacteria</taxon>
        <taxon>Bacillati</taxon>
        <taxon>Actinomycetota</taxon>
        <taxon>Actinomycetes</taxon>
        <taxon>Nakamurellales</taxon>
        <taxon>Nakamurellaceae</taxon>
        <taxon>Nakamurella</taxon>
    </lineage>
</organism>
<dbReference type="CDD" id="cd01300">
    <property type="entry name" value="YtcJ_like"/>
    <property type="match status" value="1"/>
</dbReference>
<feature type="domain" description="Amidohydrolase 3" evidence="1">
    <location>
        <begin position="50"/>
        <end position="529"/>
    </location>
</feature>
<accession>A0A917SUM6</accession>
<dbReference type="InterPro" id="IPR033932">
    <property type="entry name" value="YtcJ-like"/>
</dbReference>
<dbReference type="SUPFAM" id="SSF51556">
    <property type="entry name" value="Metallo-dependent hydrolases"/>
    <property type="match status" value="1"/>
</dbReference>
<evidence type="ECO:0000259" key="1">
    <source>
        <dbReference type="Pfam" id="PF07969"/>
    </source>
</evidence>
<proteinExistence type="predicted"/>
<dbReference type="AlphaFoldDB" id="A0A917SUM6"/>
<dbReference type="InterPro" id="IPR032466">
    <property type="entry name" value="Metal_Hydrolase"/>
</dbReference>
<reference evidence="2" key="1">
    <citation type="journal article" date="2014" name="Int. J. Syst. Evol. Microbiol.">
        <title>Complete genome sequence of Corynebacterium casei LMG S-19264T (=DSM 44701T), isolated from a smear-ripened cheese.</title>
        <authorList>
            <consortium name="US DOE Joint Genome Institute (JGI-PGF)"/>
            <person name="Walter F."/>
            <person name="Albersmeier A."/>
            <person name="Kalinowski J."/>
            <person name="Ruckert C."/>
        </authorList>
    </citation>
    <scope>NUCLEOTIDE SEQUENCE</scope>
    <source>
        <strain evidence="2">CGMCC 4.7308</strain>
    </source>
</reference>
<dbReference type="Gene3D" id="2.30.40.10">
    <property type="entry name" value="Urease, subunit C, domain 1"/>
    <property type="match status" value="1"/>
</dbReference>
<evidence type="ECO:0000313" key="2">
    <source>
        <dbReference type="EMBL" id="GGL99708.1"/>
    </source>
</evidence>
<comment type="caution">
    <text evidence="2">The sequence shown here is derived from an EMBL/GenBank/DDBJ whole genome shotgun (WGS) entry which is preliminary data.</text>
</comment>
<dbReference type="EMBL" id="BMNA01000003">
    <property type="protein sequence ID" value="GGL99708.1"/>
    <property type="molecule type" value="Genomic_DNA"/>
</dbReference>
<dbReference type="PANTHER" id="PTHR22642:SF2">
    <property type="entry name" value="PROTEIN LONG AFTER FAR-RED 3"/>
    <property type="match status" value="1"/>
</dbReference>
<dbReference type="InterPro" id="IPR011059">
    <property type="entry name" value="Metal-dep_hydrolase_composite"/>
</dbReference>
<keyword evidence="3" id="KW-1185">Reference proteome</keyword>
<protein>
    <submittedName>
        <fullName evidence="2">Amidohydrolase</fullName>
    </submittedName>
</protein>
<name>A0A917SUM6_9ACTN</name>
<reference evidence="2" key="2">
    <citation type="submission" date="2020-09" db="EMBL/GenBank/DDBJ databases">
        <authorList>
            <person name="Sun Q."/>
            <person name="Zhou Y."/>
        </authorList>
    </citation>
    <scope>NUCLEOTIDE SEQUENCE</scope>
    <source>
        <strain evidence="2">CGMCC 4.7308</strain>
    </source>
</reference>
<dbReference type="PANTHER" id="PTHR22642">
    <property type="entry name" value="IMIDAZOLONEPROPIONASE"/>
    <property type="match status" value="1"/>
</dbReference>
<dbReference type="Proteomes" id="UP000655208">
    <property type="component" value="Unassembled WGS sequence"/>
</dbReference>